<evidence type="ECO:0000256" key="17">
    <source>
        <dbReference type="ARBA" id="ARBA00023163"/>
    </source>
</evidence>
<keyword evidence="14" id="KW-0805">Transcription regulation</keyword>
<evidence type="ECO:0000256" key="8">
    <source>
        <dbReference type="ARBA" id="ARBA00022801"/>
    </source>
</evidence>
<dbReference type="Gene3D" id="3.40.50.1820">
    <property type="entry name" value="alpha/beta hydrolase"/>
    <property type="match status" value="1"/>
</dbReference>
<evidence type="ECO:0000313" key="21">
    <source>
        <dbReference type="EMBL" id="KAF2595360.1"/>
    </source>
</evidence>
<evidence type="ECO:0000256" key="1">
    <source>
        <dbReference type="ARBA" id="ARBA00004123"/>
    </source>
</evidence>
<evidence type="ECO:0000259" key="20">
    <source>
        <dbReference type="PROSITE" id="PS51192"/>
    </source>
</evidence>
<dbReference type="Gene3D" id="2.130.10.120">
    <property type="entry name" value="Prolyl oligopeptidase, N-terminal domain"/>
    <property type="match status" value="1"/>
</dbReference>
<feature type="domain" description="Helicase ATP-binding" evidence="20">
    <location>
        <begin position="665"/>
        <end position="944"/>
    </location>
</feature>
<evidence type="ECO:0000256" key="15">
    <source>
        <dbReference type="ARBA" id="ARBA00023125"/>
    </source>
</evidence>
<organism evidence="21">
    <name type="scientific">Brassica cretica</name>
    <name type="common">Mustard</name>
    <dbReference type="NCBI Taxonomy" id="69181"/>
    <lineage>
        <taxon>Eukaryota</taxon>
        <taxon>Viridiplantae</taxon>
        <taxon>Streptophyta</taxon>
        <taxon>Embryophyta</taxon>
        <taxon>Tracheophyta</taxon>
        <taxon>Spermatophyta</taxon>
        <taxon>Magnoliopsida</taxon>
        <taxon>eudicotyledons</taxon>
        <taxon>Gunneridae</taxon>
        <taxon>Pentapetalae</taxon>
        <taxon>rosids</taxon>
        <taxon>malvids</taxon>
        <taxon>Brassicales</taxon>
        <taxon>Brassicaceae</taxon>
        <taxon>Brassiceae</taxon>
        <taxon>Brassica</taxon>
    </lineage>
</organism>
<keyword evidence="8" id="KW-0378">Hydrolase</keyword>
<keyword evidence="13" id="KW-0156">Chromatin regulator</keyword>
<keyword evidence="9" id="KW-0347">Helicase</keyword>
<dbReference type="Gene3D" id="3.40.50.10810">
    <property type="entry name" value="Tandem AAA-ATPase domain"/>
    <property type="match status" value="3"/>
</dbReference>
<keyword evidence="18" id="KW-0539">Nucleus</keyword>
<dbReference type="Pfam" id="PF00176">
    <property type="entry name" value="SNF2-rel_dom"/>
    <property type="match status" value="1"/>
</dbReference>
<dbReference type="CDD" id="cd18008">
    <property type="entry name" value="DEXDc_SHPRH-like"/>
    <property type="match status" value="1"/>
</dbReference>
<evidence type="ECO:0000256" key="9">
    <source>
        <dbReference type="ARBA" id="ARBA00022806"/>
    </source>
</evidence>
<feature type="compositionally biased region" description="Basic residues" evidence="19">
    <location>
        <begin position="859"/>
        <end position="871"/>
    </location>
</feature>
<keyword evidence="12" id="KW-0067">ATP-binding</keyword>
<feature type="region of interest" description="Disordered" evidence="19">
    <location>
        <begin position="859"/>
        <end position="878"/>
    </location>
</feature>
<comment type="subcellular location">
    <subcellularLocation>
        <location evidence="1">Nucleus</location>
    </subcellularLocation>
</comment>
<evidence type="ECO:0000256" key="18">
    <source>
        <dbReference type="ARBA" id="ARBA00023242"/>
    </source>
</evidence>
<evidence type="ECO:0000256" key="3">
    <source>
        <dbReference type="ARBA" id="ARBA00008438"/>
    </source>
</evidence>
<dbReference type="InterPro" id="IPR051543">
    <property type="entry name" value="Serine_Peptidase_S9A"/>
</dbReference>
<keyword evidence="16" id="KW-0943">RNA-mediated gene silencing</keyword>
<dbReference type="GO" id="GO:0008270">
    <property type="term" value="F:zinc ion binding"/>
    <property type="evidence" value="ECO:0007669"/>
    <property type="project" value="UniProtKB-KW"/>
</dbReference>
<comment type="similarity">
    <text evidence="3">Belongs to the SNF2/RAD54 helicase family. RAD16 subfamily.</text>
</comment>
<keyword evidence="10" id="KW-0720">Serine protease</keyword>
<dbReference type="GO" id="GO:0004386">
    <property type="term" value="F:helicase activity"/>
    <property type="evidence" value="ECO:0007669"/>
    <property type="project" value="UniProtKB-KW"/>
</dbReference>
<evidence type="ECO:0000256" key="13">
    <source>
        <dbReference type="ARBA" id="ARBA00022853"/>
    </source>
</evidence>
<dbReference type="PANTHER" id="PTHR11757:SF19">
    <property type="entry name" value="PROLYL ENDOPEPTIDASE-LIKE"/>
    <property type="match status" value="1"/>
</dbReference>
<dbReference type="InterPro" id="IPR023302">
    <property type="entry name" value="Pept_S9A_N"/>
</dbReference>
<comment type="caution">
    <text evidence="21">The sequence shown here is derived from an EMBL/GenBank/DDBJ whole genome shotgun (WGS) entry which is preliminary data.</text>
</comment>
<dbReference type="GO" id="GO:0005829">
    <property type="term" value="C:cytosol"/>
    <property type="evidence" value="ECO:0007669"/>
    <property type="project" value="TreeGrafter"/>
</dbReference>
<evidence type="ECO:0000256" key="12">
    <source>
        <dbReference type="ARBA" id="ARBA00022840"/>
    </source>
</evidence>
<dbReference type="PANTHER" id="PTHR11757">
    <property type="entry name" value="PROTEASE FAMILY S9A OLIGOPEPTIDASE"/>
    <property type="match status" value="1"/>
</dbReference>
<dbReference type="InterPro" id="IPR029058">
    <property type="entry name" value="AB_hydrolase_fold"/>
</dbReference>
<evidence type="ECO:0000256" key="6">
    <source>
        <dbReference type="ARBA" id="ARBA00022741"/>
    </source>
</evidence>
<dbReference type="InterPro" id="IPR014001">
    <property type="entry name" value="Helicase_ATP-bd"/>
</dbReference>
<keyword evidence="4" id="KW-0645">Protease</keyword>
<dbReference type="Pfam" id="PF02897">
    <property type="entry name" value="Peptidase_S9_N"/>
    <property type="match status" value="1"/>
</dbReference>
<keyword evidence="5" id="KW-0479">Metal-binding</keyword>
<sequence>MIVRRGLVAAHFLAPHLRPLTPLLPRRRSNPRLCSSYSSPSLRITASGDMAETRSPPAAKKVEHVMRMFGDVRVDNYYWLRDDSRCNPDMLSYLREENDYTGSVMSGTKEFEDKLFAEIRGRIKEDDISAPLRKGPYYYYKKNLQGKEYVQHCRRLIADNKAEPSVYDTMPTGPDAPPEHIILDENIKAQEYDYYSIGAFKASPDHKLVAYAEDTKGDEIYTVNVIDSEDLKPLGQPLKGLTCYLEWAGNDALVYITMDEILRPDKVWLHKLGTEQSSDVCLYHEKDDMFSLDLHASESHKYIFVASESKTTRFVFSLDVSKPQEGLQVLTPRVDGIDSSASHRGNHFFIQRRSTEFYNSELVACSVDDTSKTTVLIPHRESVKIQEIQLFRDHLAVFEREQGLQKITVHRLPAEGEPLNKLQAGRSVSFVDPVYSIDSTESEFASNVLRFRYSSMKTPPSVYDYDMDSGTSVIKKIDTVLGGFDASNYVTERKWVTAADGTQIPMSIVYNKNLAKLDGSDPCLLYGYGSYEISVDPYFKASRLSLLDRGFIYVIAHVRGGGEMGRQWYENGKLLKKKNTFTDFIACAESLIELKYCSKEKLCVEGRSAGGLLMGAVLNMRPDLFKVVIAGVPFVDVLTTMLDPTIPLTTSEWEKIALAWMFQKETRSAPCLGGILADDQGLGKTISTIALILKQMHEAKSKSENSSNQVAEALDLDADDESENAFVKQESKAISVNGSFGMKKAKDEEASTSTRKFNGKRPAAGTLIVCPASVVRQWARELDDKVTEEAKLSVLIYHGGNRTKDPTELAKYDVVMTTYAIVSNEVPKKALKDDDENDEKYADDHGLASGFMSKKRKNVLGAPKKSKKRGKKNADDSDPDCGALAKVGWFRVVLDEAQTIKNHRTQVARACCGLRAKRRWCLSGTPIQNTIDDLYSYFRFLRYDPYAVYKSFYSTIKVPISRNSQIGYKKLQAILKAIMLRRTKGTLLDGQPIINLPPKTINLSKVDFSVEERSFYTKLESDSRSQFKEL</sequence>
<keyword evidence="11" id="KW-0862">Zinc</keyword>
<gene>
    <name evidence="21" type="ORF">F2Q70_00042672</name>
</gene>
<dbReference type="SUPFAM" id="SSF53474">
    <property type="entry name" value="alpha/beta-Hydrolases"/>
    <property type="match status" value="1"/>
</dbReference>
<dbReference type="FunFam" id="2.130.10.120:FF:000006">
    <property type="entry name" value="Prolyl oligopeptidase family protein"/>
    <property type="match status" value="1"/>
</dbReference>
<proteinExistence type="inferred from homology"/>
<evidence type="ECO:0000256" key="7">
    <source>
        <dbReference type="ARBA" id="ARBA00022771"/>
    </source>
</evidence>
<name>A0A8S9KJ92_BRACR</name>
<accession>A0A8S9KJ92</accession>
<dbReference type="EMBL" id="QGKY02000164">
    <property type="protein sequence ID" value="KAF2595360.1"/>
    <property type="molecule type" value="Genomic_DNA"/>
</dbReference>
<dbReference type="SUPFAM" id="SSF52540">
    <property type="entry name" value="P-loop containing nucleoside triphosphate hydrolases"/>
    <property type="match status" value="1"/>
</dbReference>
<dbReference type="GO" id="GO:0003677">
    <property type="term" value="F:DNA binding"/>
    <property type="evidence" value="ECO:0007669"/>
    <property type="project" value="UniProtKB-KW"/>
</dbReference>
<evidence type="ECO:0000256" key="5">
    <source>
        <dbReference type="ARBA" id="ARBA00022723"/>
    </source>
</evidence>
<keyword evidence="7" id="KW-0863">Zinc-finger</keyword>
<dbReference type="InterPro" id="IPR038718">
    <property type="entry name" value="SNF2-like_sf"/>
</dbReference>
<comment type="similarity">
    <text evidence="2">Belongs to the peptidase S9A family.</text>
</comment>
<evidence type="ECO:0000256" key="11">
    <source>
        <dbReference type="ARBA" id="ARBA00022833"/>
    </source>
</evidence>
<keyword evidence="6" id="KW-0547">Nucleotide-binding</keyword>
<dbReference type="GO" id="GO:0005524">
    <property type="term" value="F:ATP binding"/>
    <property type="evidence" value="ECO:0007669"/>
    <property type="project" value="UniProtKB-KW"/>
</dbReference>
<dbReference type="GO" id="GO:0004252">
    <property type="term" value="F:serine-type endopeptidase activity"/>
    <property type="evidence" value="ECO:0007669"/>
    <property type="project" value="InterPro"/>
</dbReference>
<evidence type="ECO:0000256" key="2">
    <source>
        <dbReference type="ARBA" id="ARBA00005228"/>
    </source>
</evidence>
<dbReference type="InterPro" id="IPR002470">
    <property type="entry name" value="Peptidase_S9A"/>
</dbReference>
<keyword evidence="15" id="KW-0238">DNA-binding</keyword>
<reference evidence="21" key="1">
    <citation type="submission" date="2019-12" db="EMBL/GenBank/DDBJ databases">
        <title>Genome sequencing and annotation of Brassica cretica.</title>
        <authorList>
            <person name="Studholme D.J."/>
            <person name="Sarris P.F."/>
        </authorList>
    </citation>
    <scope>NUCLEOTIDE SEQUENCE</scope>
    <source>
        <strain evidence="21">PFS-102/07</strain>
        <tissue evidence="21">Leaf</tissue>
    </source>
</reference>
<evidence type="ECO:0000256" key="16">
    <source>
        <dbReference type="ARBA" id="ARBA00023158"/>
    </source>
</evidence>
<dbReference type="FunFam" id="3.40.50.10810:FF:000068">
    <property type="entry name" value="SNF2 domain-containing protein / helicase domain-containing protein / zinc finger protein-like protein"/>
    <property type="match status" value="1"/>
</dbReference>
<dbReference type="InterPro" id="IPR027417">
    <property type="entry name" value="P-loop_NTPase"/>
</dbReference>
<dbReference type="PRINTS" id="PR00862">
    <property type="entry name" value="PROLIGOPTASE"/>
</dbReference>
<dbReference type="GO" id="GO:0005634">
    <property type="term" value="C:nucleus"/>
    <property type="evidence" value="ECO:0007669"/>
    <property type="project" value="UniProtKB-SubCell"/>
</dbReference>
<dbReference type="PROSITE" id="PS51192">
    <property type="entry name" value="HELICASE_ATP_BIND_1"/>
    <property type="match status" value="1"/>
</dbReference>
<evidence type="ECO:0000256" key="19">
    <source>
        <dbReference type="SAM" id="MobiDB-lite"/>
    </source>
</evidence>
<evidence type="ECO:0000256" key="10">
    <source>
        <dbReference type="ARBA" id="ARBA00022825"/>
    </source>
</evidence>
<dbReference type="InterPro" id="IPR000330">
    <property type="entry name" value="SNF2_N"/>
</dbReference>
<dbReference type="GO" id="GO:0080188">
    <property type="term" value="P:gene silencing by siRNA-directed DNA methylation"/>
    <property type="evidence" value="ECO:0007669"/>
    <property type="project" value="UniProtKB-ARBA"/>
</dbReference>
<dbReference type="SMART" id="SM00487">
    <property type="entry name" value="DEXDc"/>
    <property type="match status" value="1"/>
</dbReference>
<dbReference type="AlphaFoldDB" id="A0A8S9KJ92"/>
<keyword evidence="17" id="KW-0804">Transcription</keyword>
<evidence type="ECO:0000256" key="4">
    <source>
        <dbReference type="ARBA" id="ARBA00022670"/>
    </source>
</evidence>
<dbReference type="GO" id="GO:0006508">
    <property type="term" value="P:proteolysis"/>
    <property type="evidence" value="ECO:0007669"/>
    <property type="project" value="UniProtKB-KW"/>
</dbReference>
<dbReference type="FunFam" id="3.40.50.10810:FF:000071">
    <property type="entry name" value="SNF2 domain-containing protein / helicase domain-containing protein / zinc finger protein-like protein"/>
    <property type="match status" value="1"/>
</dbReference>
<protein>
    <recommendedName>
        <fullName evidence="20">Helicase ATP-binding domain-containing protein</fullName>
    </recommendedName>
</protein>
<dbReference type="SUPFAM" id="SSF50993">
    <property type="entry name" value="Peptidase/esterase 'gauge' domain"/>
    <property type="match status" value="1"/>
</dbReference>
<evidence type="ECO:0000256" key="14">
    <source>
        <dbReference type="ARBA" id="ARBA00023015"/>
    </source>
</evidence>